<dbReference type="Gene3D" id="3.40.47.10">
    <property type="match status" value="2"/>
</dbReference>
<dbReference type="Proteomes" id="UP000510643">
    <property type="component" value="Chromosome"/>
</dbReference>
<dbReference type="Pfam" id="PF02801">
    <property type="entry name" value="Ketoacyl-synt_C"/>
    <property type="match status" value="1"/>
</dbReference>
<dbReference type="PANTHER" id="PTHR11712">
    <property type="entry name" value="POLYKETIDE SYNTHASE-RELATED"/>
    <property type="match status" value="1"/>
</dbReference>
<dbReference type="InterPro" id="IPR014030">
    <property type="entry name" value="Ketoacyl_synth_N"/>
</dbReference>
<name>A0A7H9DVH9_9FLAO</name>
<dbReference type="PANTHER" id="PTHR11712:SF336">
    <property type="entry name" value="3-OXOACYL-[ACYL-CARRIER-PROTEIN] SYNTHASE, MITOCHONDRIAL"/>
    <property type="match status" value="1"/>
</dbReference>
<proteinExistence type="inferred from homology"/>
<evidence type="ECO:0000256" key="1">
    <source>
        <dbReference type="ARBA" id="ARBA00008467"/>
    </source>
</evidence>
<keyword evidence="6" id="KW-1185">Reference proteome</keyword>
<dbReference type="SUPFAM" id="SSF53901">
    <property type="entry name" value="Thiolase-like"/>
    <property type="match status" value="2"/>
</dbReference>
<feature type="domain" description="Ketosynthase family 3 (KS3)" evidence="4">
    <location>
        <begin position="10"/>
        <end position="378"/>
    </location>
</feature>
<reference evidence="5 6" key="1">
    <citation type="submission" date="2019-06" db="EMBL/GenBank/DDBJ databases">
        <title>Emergence of pandrug resistant Empedobacter falsenii in China.</title>
        <authorList>
            <person name="Dong N."/>
            <person name="Chen S."/>
            <person name="Zhang R."/>
        </authorList>
    </citation>
    <scope>NUCLEOTIDE SEQUENCE [LARGE SCALE GENOMIC DNA]</scope>
    <source>
        <strain evidence="5 6">1681-1</strain>
    </source>
</reference>
<evidence type="ECO:0000256" key="3">
    <source>
        <dbReference type="RuleBase" id="RU003694"/>
    </source>
</evidence>
<evidence type="ECO:0000313" key="5">
    <source>
        <dbReference type="EMBL" id="QLL58709.1"/>
    </source>
</evidence>
<evidence type="ECO:0000259" key="4">
    <source>
        <dbReference type="PROSITE" id="PS52004"/>
    </source>
</evidence>
<dbReference type="InterPro" id="IPR000794">
    <property type="entry name" value="Beta-ketoacyl_synthase"/>
</dbReference>
<dbReference type="InterPro" id="IPR016039">
    <property type="entry name" value="Thiolase-like"/>
</dbReference>
<dbReference type="EMBL" id="CP040908">
    <property type="protein sequence ID" value="QLL58709.1"/>
    <property type="molecule type" value="Genomic_DNA"/>
</dbReference>
<dbReference type="AlphaFoldDB" id="A0A7H9DVH9"/>
<accession>A0A7H9DVH9</accession>
<dbReference type="InterPro" id="IPR014031">
    <property type="entry name" value="Ketoacyl_synth_C"/>
</dbReference>
<dbReference type="GO" id="GO:0004315">
    <property type="term" value="F:3-oxoacyl-[acyl-carrier-protein] synthase activity"/>
    <property type="evidence" value="ECO:0007669"/>
    <property type="project" value="TreeGrafter"/>
</dbReference>
<gene>
    <name evidence="5" type="ORF">FH779_11680</name>
</gene>
<dbReference type="KEGG" id="efal:FH779_11680"/>
<evidence type="ECO:0000313" key="6">
    <source>
        <dbReference type="Proteomes" id="UP000510643"/>
    </source>
</evidence>
<comment type="similarity">
    <text evidence="1 3">Belongs to the thiolase-like superfamily. Beta-ketoacyl-ACP synthases family.</text>
</comment>
<protein>
    <submittedName>
        <fullName evidence="5">Beta-ketoacyl synthase</fullName>
    </submittedName>
</protein>
<dbReference type="Pfam" id="PF00109">
    <property type="entry name" value="ketoacyl-synt"/>
    <property type="match status" value="1"/>
</dbReference>
<evidence type="ECO:0000256" key="2">
    <source>
        <dbReference type="ARBA" id="ARBA00022679"/>
    </source>
</evidence>
<keyword evidence="2 3" id="KW-0808">Transferase</keyword>
<dbReference type="PROSITE" id="PS52004">
    <property type="entry name" value="KS3_2"/>
    <property type="match status" value="1"/>
</dbReference>
<dbReference type="InterPro" id="IPR020841">
    <property type="entry name" value="PKS_Beta-ketoAc_synthase_dom"/>
</dbReference>
<organism evidence="5 6">
    <name type="scientific">Empedobacter falsenii</name>
    <dbReference type="NCBI Taxonomy" id="343874"/>
    <lineage>
        <taxon>Bacteria</taxon>
        <taxon>Pseudomonadati</taxon>
        <taxon>Bacteroidota</taxon>
        <taxon>Flavobacteriia</taxon>
        <taxon>Flavobacteriales</taxon>
        <taxon>Weeksellaceae</taxon>
        <taxon>Empedobacter</taxon>
    </lineage>
</organism>
<dbReference type="GO" id="GO:0006633">
    <property type="term" value="P:fatty acid biosynthetic process"/>
    <property type="evidence" value="ECO:0007669"/>
    <property type="project" value="TreeGrafter"/>
</dbReference>
<dbReference type="SMART" id="SM00825">
    <property type="entry name" value="PKS_KS"/>
    <property type="match status" value="1"/>
</dbReference>
<sequence>MEEKSRIVVMEKVYINRANILTPFGNSIQANWNELVKGNSAVSEIDSFGHLKNFYAGKIDDEIFLNLKEQVEDNQIYTRLELFGILALQSIIDKSKISQRTAFVISTTKGNIDQLFDSLEKASIPNFAKKIANYFGFKTEPIIVSNACVSGVLAVNIAKRFIEMDEFDDAYVLALDELTNFVLTGFNSFQAMDFELCKPFDKDRVGVNLGEAAVCVYLSKNQEKNSFQILGEASINDANHISGPSRTGEGLVLSIESAMKEANILSNEIDYISAHGTATLYNDEMEAIAFNRLQMESIPTNSFKAFYGHTLGASGLLELIISMKQSQENLILKSHNFNELGVSVPLNVLKENLQKEVNIILKTSSGFGGSNAVIILKKVQND</sequence>